<sequence>MLREEGDGLPPEIISRSWETRSQARVLFPRRRRSPIPLSLSRSLPLRALAGSVRLPTQRLRSPPSLHRAPSRRRHHRGHFPLLASPLSSGRGGKSAGLRGPRQLTSPAPCAATAAPSRLSPGKLLLPSVCLGSPLALLSVGGRAPSAPLPPPPPPPPPPNATPDKRARTPAMSSSAESSGQRRLNGEGKKQLVKATPPQTPAQHADTQSSPGTPSSPEQELGARAGSSASALSRWFGALLQCL</sequence>
<evidence type="ECO:0000313" key="3">
    <source>
        <dbReference type="Proteomes" id="UP001178461"/>
    </source>
</evidence>
<organism evidence="2 3">
    <name type="scientific">Podarcis lilfordi</name>
    <name type="common">Lilford's wall lizard</name>
    <dbReference type="NCBI Taxonomy" id="74358"/>
    <lineage>
        <taxon>Eukaryota</taxon>
        <taxon>Metazoa</taxon>
        <taxon>Chordata</taxon>
        <taxon>Craniata</taxon>
        <taxon>Vertebrata</taxon>
        <taxon>Euteleostomi</taxon>
        <taxon>Lepidosauria</taxon>
        <taxon>Squamata</taxon>
        <taxon>Bifurcata</taxon>
        <taxon>Unidentata</taxon>
        <taxon>Episquamata</taxon>
        <taxon>Laterata</taxon>
        <taxon>Lacertibaenia</taxon>
        <taxon>Lacertidae</taxon>
        <taxon>Podarcis</taxon>
    </lineage>
</organism>
<feature type="compositionally biased region" description="Low complexity" evidence="1">
    <location>
        <begin position="105"/>
        <end position="117"/>
    </location>
</feature>
<reference evidence="2" key="1">
    <citation type="submission" date="2022-12" db="EMBL/GenBank/DDBJ databases">
        <authorList>
            <person name="Alioto T."/>
            <person name="Alioto T."/>
            <person name="Gomez Garrido J."/>
        </authorList>
    </citation>
    <scope>NUCLEOTIDE SEQUENCE</scope>
</reference>
<dbReference type="EMBL" id="OX395129">
    <property type="protein sequence ID" value="CAI5772722.1"/>
    <property type="molecule type" value="Genomic_DNA"/>
</dbReference>
<feature type="region of interest" description="Disordered" evidence="1">
    <location>
        <begin position="57"/>
        <end position="119"/>
    </location>
</feature>
<name>A0AA35K8E5_9SAUR</name>
<accession>A0AA35K8E5</accession>
<gene>
    <name evidence="2" type="ORF">PODLI_1B028524</name>
</gene>
<proteinExistence type="predicted"/>
<evidence type="ECO:0000313" key="2">
    <source>
        <dbReference type="EMBL" id="CAI5772722.1"/>
    </source>
</evidence>
<feature type="region of interest" description="Disordered" evidence="1">
    <location>
        <begin position="142"/>
        <end position="229"/>
    </location>
</feature>
<dbReference type="AlphaFoldDB" id="A0AA35K8E5"/>
<keyword evidence="3" id="KW-1185">Reference proteome</keyword>
<feature type="compositionally biased region" description="Polar residues" evidence="1">
    <location>
        <begin position="171"/>
        <end position="182"/>
    </location>
</feature>
<feature type="compositionally biased region" description="Polar residues" evidence="1">
    <location>
        <begin position="201"/>
        <end position="218"/>
    </location>
</feature>
<feature type="compositionally biased region" description="Basic residues" evidence="1">
    <location>
        <begin position="69"/>
        <end position="79"/>
    </location>
</feature>
<protein>
    <submittedName>
        <fullName evidence="2">Uncharacterized protein</fullName>
    </submittedName>
</protein>
<dbReference type="Proteomes" id="UP001178461">
    <property type="component" value="Chromosome 4"/>
</dbReference>
<feature type="compositionally biased region" description="Pro residues" evidence="1">
    <location>
        <begin position="147"/>
        <end position="161"/>
    </location>
</feature>
<evidence type="ECO:0000256" key="1">
    <source>
        <dbReference type="SAM" id="MobiDB-lite"/>
    </source>
</evidence>